<dbReference type="EMBL" id="MT142529">
    <property type="protein sequence ID" value="QJA84436.1"/>
    <property type="molecule type" value="Genomic_DNA"/>
</dbReference>
<dbReference type="EMBL" id="MT141574">
    <property type="protein sequence ID" value="QJA67671.1"/>
    <property type="molecule type" value="Genomic_DNA"/>
</dbReference>
<gene>
    <name evidence="2" type="ORF">MM415A00192_0045</name>
    <name evidence="1" type="ORF">MM415B00178_0053</name>
</gene>
<evidence type="ECO:0000313" key="2">
    <source>
        <dbReference type="EMBL" id="QJA84436.1"/>
    </source>
</evidence>
<dbReference type="AlphaFoldDB" id="A0A6M3JF98"/>
<protein>
    <submittedName>
        <fullName evidence="1">Uncharacterized protein</fullName>
    </submittedName>
</protein>
<reference evidence="1" key="1">
    <citation type="submission" date="2020-03" db="EMBL/GenBank/DDBJ databases">
        <title>The deep terrestrial virosphere.</title>
        <authorList>
            <person name="Holmfeldt K."/>
            <person name="Nilsson E."/>
            <person name="Simone D."/>
            <person name="Lopez-Fernandez M."/>
            <person name="Wu X."/>
            <person name="de Brujin I."/>
            <person name="Lundin D."/>
            <person name="Andersson A."/>
            <person name="Bertilsson S."/>
            <person name="Dopson M."/>
        </authorList>
    </citation>
    <scope>NUCLEOTIDE SEQUENCE</scope>
    <source>
        <strain evidence="2">MM415A00192</strain>
        <strain evidence="1">MM415B00178</strain>
    </source>
</reference>
<organism evidence="1">
    <name type="scientific">viral metagenome</name>
    <dbReference type="NCBI Taxonomy" id="1070528"/>
    <lineage>
        <taxon>unclassified sequences</taxon>
        <taxon>metagenomes</taxon>
        <taxon>organismal metagenomes</taxon>
    </lineage>
</organism>
<name>A0A6M3JF98_9ZZZZ</name>
<sequence length="144" mass="14874">MKLTLGVRTSSGTAAAAAWEIRTGATPGRVKLLELGFFLAAATASTYGLGRPAAIGDTPTTPVDLLQEDPNNVLATAIVQSALAWGTGPTVPTAYLRRISLPATVGTGVIWTWPEGLVIPVSSSIVLWNIGTNSVVDAYAVVEI</sequence>
<accession>A0A6M3JF98</accession>
<evidence type="ECO:0000313" key="1">
    <source>
        <dbReference type="EMBL" id="QJA67671.1"/>
    </source>
</evidence>
<proteinExistence type="predicted"/>